<sequence length="57" mass="6872">MELAPGKITIKHILQDSNNWERFYSKHKQRIRDSVVENINKLLLCRTQELGFHKYQC</sequence>
<protein>
    <submittedName>
        <fullName evidence="1">Uncharacterized protein</fullName>
    </submittedName>
</protein>
<gene>
    <name evidence="1" type="ORF">COS11_05325</name>
</gene>
<proteinExistence type="predicted"/>
<comment type="caution">
    <text evidence="1">The sequence shown here is derived from an EMBL/GenBank/DDBJ whole genome shotgun (WGS) entry which is preliminary data.</text>
</comment>
<dbReference type="EMBL" id="PETL01000253">
    <property type="protein sequence ID" value="PIV63841.1"/>
    <property type="molecule type" value="Genomic_DNA"/>
</dbReference>
<reference evidence="2" key="1">
    <citation type="submission" date="2017-09" db="EMBL/GenBank/DDBJ databases">
        <title>Depth-based differentiation of microbial function through sediment-hosted aquifers and enrichment of novel symbionts in the deep terrestrial subsurface.</title>
        <authorList>
            <person name="Probst A.J."/>
            <person name="Ladd B."/>
            <person name="Jarett J.K."/>
            <person name="Geller-Mcgrath D.E."/>
            <person name="Sieber C.M.K."/>
            <person name="Emerson J.B."/>
            <person name="Anantharaman K."/>
            <person name="Thomas B.C."/>
            <person name="Malmstrom R."/>
            <person name="Stieglmeier M."/>
            <person name="Klingl A."/>
            <person name="Woyke T."/>
            <person name="Ryan C.M."/>
            <person name="Banfield J.F."/>
        </authorList>
    </citation>
    <scope>NUCLEOTIDE SEQUENCE [LARGE SCALE GENOMIC DNA]</scope>
</reference>
<dbReference type="AlphaFoldDB" id="A0A2M7E830"/>
<evidence type="ECO:0000313" key="1">
    <source>
        <dbReference type="EMBL" id="PIV63841.1"/>
    </source>
</evidence>
<evidence type="ECO:0000313" key="2">
    <source>
        <dbReference type="Proteomes" id="UP000228886"/>
    </source>
</evidence>
<accession>A0A2M7E830</accession>
<dbReference type="Proteomes" id="UP000228886">
    <property type="component" value="Unassembled WGS sequence"/>
</dbReference>
<feature type="non-terminal residue" evidence="1">
    <location>
        <position position="57"/>
    </location>
</feature>
<name>A0A2M7E830_9BACT</name>
<organism evidence="1 2">
    <name type="scientific">bacterium (Candidatus Ratteibacteria) CG01_land_8_20_14_3_00_40_19</name>
    <dbReference type="NCBI Taxonomy" id="2014290"/>
    <lineage>
        <taxon>Bacteria</taxon>
        <taxon>Candidatus Ratteibacteria</taxon>
    </lineage>
</organism>